<dbReference type="PRINTS" id="PR00119">
    <property type="entry name" value="CATATPASE"/>
</dbReference>
<keyword evidence="8 12" id="KW-1133">Transmembrane helix</keyword>
<dbReference type="Gene3D" id="3.40.50.1000">
    <property type="entry name" value="HAD superfamily/HAD-like"/>
    <property type="match status" value="1"/>
</dbReference>
<dbReference type="InterPro" id="IPR008250">
    <property type="entry name" value="ATPase_P-typ_transduc_dom_A_sf"/>
</dbReference>
<evidence type="ECO:0000256" key="2">
    <source>
        <dbReference type="ARBA" id="ARBA00006024"/>
    </source>
</evidence>
<accession>A0A5C5UA97</accession>
<dbReference type="InterPro" id="IPR059000">
    <property type="entry name" value="ATPase_P-type_domA"/>
</dbReference>
<dbReference type="Gene3D" id="2.70.150.10">
    <property type="entry name" value="Calcium-transporting ATPase, cytoplasmic transduction domain A"/>
    <property type="match status" value="1"/>
</dbReference>
<dbReference type="FunFam" id="3.30.70.100:FF:000005">
    <property type="entry name" value="Copper-exporting P-type ATPase A"/>
    <property type="match status" value="1"/>
</dbReference>
<dbReference type="Pfam" id="PF00122">
    <property type="entry name" value="E1-E2_ATPase"/>
    <property type="match status" value="1"/>
</dbReference>
<evidence type="ECO:0000256" key="7">
    <source>
        <dbReference type="ARBA" id="ARBA00022967"/>
    </source>
</evidence>
<name>A0A5C5UA97_9CORY</name>
<dbReference type="Pfam" id="PF00403">
    <property type="entry name" value="HMA"/>
    <property type="match status" value="1"/>
</dbReference>
<protein>
    <recommendedName>
        <fullName evidence="11">Cation-transporting P-type ATPase B</fullName>
    </recommendedName>
</protein>
<evidence type="ECO:0000313" key="15">
    <source>
        <dbReference type="Proteomes" id="UP000320791"/>
    </source>
</evidence>
<evidence type="ECO:0000256" key="4">
    <source>
        <dbReference type="ARBA" id="ARBA00022723"/>
    </source>
</evidence>
<reference evidence="14 15" key="1">
    <citation type="submission" date="2019-08" db="EMBL/GenBank/DDBJ databases">
        <authorList>
            <person name="Lei W."/>
        </authorList>
    </citation>
    <scope>NUCLEOTIDE SEQUENCE [LARGE SCALE GENOMIC DNA]</scope>
    <source>
        <strain evidence="14 15">CCUG 58627</strain>
    </source>
</reference>
<dbReference type="OrthoDB" id="7059309at2"/>
<dbReference type="GO" id="GO:0005524">
    <property type="term" value="F:ATP binding"/>
    <property type="evidence" value="ECO:0007669"/>
    <property type="project" value="UniProtKB-UniRule"/>
</dbReference>
<proteinExistence type="inferred from homology"/>
<dbReference type="CDD" id="cd00371">
    <property type="entry name" value="HMA"/>
    <property type="match status" value="1"/>
</dbReference>
<dbReference type="InterPro" id="IPR036412">
    <property type="entry name" value="HAD-like_sf"/>
</dbReference>
<dbReference type="InterPro" id="IPR001757">
    <property type="entry name" value="P_typ_ATPase"/>
</dbReference>
<dbReference type="NCBIfam" id="TIGR01494">
    <property type="entry name" value="ATPase_P-type"/>
    <property type="match status" value="1"/>
</dbReference>
<dbReference type="AlphaFoldDB" id="A0A5C5UA97"/>
<evidence type="ECO:0000313" key="14">
    <source>
        <dbReference type="EMBL" id="TWT22896.1"/>
    </source>
</evidence>
<dbReference type="GO" id="GO:0055070">
    <property type="term" value="P:copper ion homeostasis"/>
    <property type="evidence" value="ECO:0007669"/>
    <property type="project" value="TreeGrafter"/>
</dbReference>
<dbReference type="PROSITE" id="PS00154">
    <property type="entry name" value="ATPASE_E1_E2"/>
    <property type="match status" value="1"/>
</dbReference>
<dbReference type="SUPFAM" id="SSF81653">
    <property type="entry name" value="Calcium ATPase, transduction domain A"/>
    <property type="match status" value="1"/>
</dbReference>
<dbReference type="Gene3D" id="3.40.1110.10">
    <property type="entry name" value="Calcium-transporting ATPase, cytoplasmic domain N"/>
    <property type="match status" value="1"/>
</dbReference>
<evidence type="ECO:0000256" key="12">
    <source>
        <dbReference type="RuleBase" id="RU362081"/>
    </source>
</evidence>
<evidence type="ECO:0000256" key="5">
    <source>
        <dbReference type="ARBA" id="ARBA00022741"/>
    </source>
</evidence>
<dbReference type="SUPFAM" id="SSF55008">
    <property type="entry name" value="HMA, heavy metal-associated domain"/>
    <property type="match status" value="1"/>
</dbReference>
<dbReference type="InterPro" id="IPR036163">
    <property type="entry name" value="HMA_dom_sf"/>
</dbReference>
<dbReference type="PROSITE" id="PS01047">
    <property type="entry name" value="HMA_1"/>
    <property type="match status" value="1"/>
</dbReference>
<dbReference type="Pfam" id="PF00702">
    <property type="entry name" value="Hydrolase"/>
    <property type="match status" value="1"/>
</dbReference>
<dbReference type="SUPFAM" id="SSF81665">
    <property type="entry name" value="Calcium ATPase, transmembrane domain M"/>
    <property type="match status" value="1"/>
</dbReference>
<dbReference type="GO" id="GO:0016887">
    <property type="term" value="F:ATP hydrolysis activity"/>
    <property type="evidence" value="ECO:0007669"/>
    <property type="project" value="InterPro"/>
</dbReference>
<evidence type="ECO:0000256" key="3">
    <source>
        <dbReference type="ARBA" id="ARBA00022692"/>
    </source>
</evidence>
<feature type="transmembrane region" description="Helical" evidence="12">
    <location>
        <begin position="679"/>
        <end position="696"/>
    </location>
</feature>
<evidence type="ECO:0000256" key="10">
    <source>
        <dbReference type="ARBA" id="ARBA00049360"/>
    </source>
</evidence>
<keyword evidence="15" id="KW-1185">Reference proteome</keyword>
<sequence>MSESTLELQHVDIGVTGMTCTSCSSRVERKLNKLDGVTATVNFATETASVDFNPAAVSAEDLMATIQKTGYGAFFTNTDAPVADVPEPNQPTPTETQDGELRHRLVVSALLGVPVMVLSMVPALQFDYWQWASLTLAAPVYVWGGWPFHRAAWTNLRHGAFTMDTLISLGTTAAFLWSLVALFIGGAGEKGMVMHFSLTAHAGGGLHEIYLDTATMVIVFLLLGRWFEARAKGQSSEALRALLDLGAKDVSVLIDDRETRRPISALRVDDLFVVRPGEKIATDGVVVAGASAVDESMLTGESVPVEVSVGSRVTGATLNTSGRLVVRAERVGADTKLAQITQLVTNAQASKAPVQRLVDRIAQVFVPIVIAAAMLTLAGHVLAGNPVTDAFAAAVAVLIIACPCALGLATPTALLVGSGRGAQLGLLIKGPEILESTRRADTIVLDKTGTVTTGIMAVTSVRPAPGFTEEEVLNLAASVESASEHPIARAITEAGEPRPVTDFRNEAGVGVHGVVDKRNVTVGRATERIDAATTVAVTVDGAPAGLIAVRDTVKESSPEAVAELKALGLTPVLLTGDNEQVARVVAAEVGIERVIAEVMPEDKVAEIQKLQEQGRKVAMVGDGVNDAAALAQADLGLAMGAGTDVAIEASDITLMQNDLRAASKAIRLSRATLRTIKGNLFWAFAYNVVLIPVAALGLLNPMLAGAAMAASSVFVVTNSLRLKRFS</sequence>
<keyword evidence="12" id="KW-1003">Cell membrane</keyword>
<dbReference type="CDD" id="cd02094">
    <property type="entry name" value="P-type_ATPase_Cu-like"/>
    <property type="match status" value="1"/>
</dbReference>
<dbReference type="InterPro" id="IPR018303">
    <property type="entry name" value="ATPase_P-typ_P_site"/>
</dbReference>
<keyword evidence="6 12" id="KW-0067">ATP-binding</keyword>
<evidence type="ECO:0000256" key="8">
    <source>
        <dbReference type="ARBA" id="ARBA00022989"/>
    </source>
</evidence>
<evidence type="ECO:0000256" key="9">
    <source>
        <dbReference type="ARBA" id="ARBA00023136"/>
    </source>
</evidence>
<dbReference type="PROSITE" id="PS50846">
    <property type="entry name" value="HMA_2"/>
    <property type="match status" value="1"/>
</dbReference>
<keyword evidence="4 12" id="KW-0479">Metal-binding</keyword>
<dbReference type="GO" id="GO:0005886">
    <property type="term" value="C:plasma membrane"/>
    <property type="evidence" value="ECO:0007669"/>
    <property type="project" value="UniProtKB-SubCell"/>
</dbReference>
<dbReference type="InterPro" id="IPR023299">
    <property type="entry name" value="ATPase_P-typ_cyto_dom_N"/>
</dbReference>
<dbReference type="PRINTS" id="PR00943">
    <property type="entry name" value="CUATPASE"/>
</dbReference>
<dbReference type="NCBIfam" id="TIGR01525">
    <property type="entry name" value="ATPase-IB_hvy"/>
    <property type="match status" value="1"/>
</dbReference>
<comment type="catalytic activity">
    <reaction evidence="10">
        <text>ATP + H2O = ADP + phosphate + H(+)</text>
        <dbReference type="Rhea" id="RHEA:13065"/>
        <dbReference type="ChEBI" id="CHEBI:15377"/>
        <dbReference type="ChEBI" id="CHEBI:15378"/>
        <dbReference type="ChEBI" id="CHEBI:30616"/>
        <dbReference type="ChEBI" id="CHEBI:43474"/>
        <dbReference type="ChEBI" id="CHEBI:456216"/>
    </reaction>
</comment>
<dbReference type="FunFam" id="2.70.150.10:FF:000002">
    <property type="entry name" value="Copper-transporting ATPase 1, putative"/>
    <property type="match status" value="1"/>
</dbReference>
<dbReference type="NCBIfam" id="TIGR01512">
    <property type="entry name" value="ATPase-IB2_Cd"/>
    <property type="match status" value="1"/>
</dbReference>
<feature type="transmembrane region" description="Helical" evidence="12">
    <location>
        <begin position="390"/>
        <end position="416"/>
    </location>
</feature>
<evidence type="ECO:0000259" key="13">
    <source>
        <dbReference type="PROSITE" id="PS50846"/>
    </source>
</evidence>
<feature type="transmembrane region" description="Helical" evidence="12">
    <location>
        <begin position="208"/>
        <end position="227"/>
    </location>
</feature>
<dbReference type="InterPro" id="IPR006121">
    <property type="entry name" value="HMA_dom"/>
</dbReference>
<dbReference type="InterPro" id="IPR023298">
    <property type="entry name" value="ATPase_P-typ_TM_dom_sf"/>
</dbReference>
<evidence type="ECO:0000256" key="1">
    <source>
        <dbReference type="ARBA" id="ARBA00004651"/>
    </source>
</evidence>
<keyword evidence="5 12" id="KW-0547">Nucleotide-binding</keyword>
<comment type="similarity">
    <text evidence="2 12">Belongs to the cation transport ATPase (P-type) (TC 3.A.3) family. Type IB subfamily.</text>
</comment>
<feature type="transmembrane region" description="Helical" evidence="12">
    <location>
        <begin position="364"/>
        <end position="384"/>
    </location>
</feature>
<dbReference type="GO" id="GO:0043682">
    <property type="term" value="F:P-type divalent copper transporter activity"/>
    <property type="evidence" value="ECO:0007669"/>
    <property type="project" value="TreeGrafter"/>
</dbReference>
<dbReference type="PANTHER" id="PTHR43520:SF8">
    <property type="entry name" value="P-TYPE CU(+) TRANSPORTER"/>
    <property type="match status" value="1"/>
</dbReference>
<feature type="transmembrane region" description="Helical" evidence="12">
    <location>
        <begin position="702"/>
        <end position="720"/>
    </location>
</feature>
<evidence type="ECO:0000256" key="6">
    <source>
        <dbReference type="ARBA" id="ARBA00022840"/>
    </source>
</evidence>
<feature type="transmembrane region" description="Helical" evidence="12">
    <location>
        <begin position="105"/>
        <end position="122"/>
    </location>
</feature>
<dbReference type="RefSeq" id="WP_146325275.1">
    <property type="nucleotide sequence ID" value="NZ_BAABLR010000067.1"/>
</dbReference>
<keyword evidence="9 12" id="KW-0472">Membrane</keyword>
<keyword evidence="3 12" id="KW-0812">Transmembrane</keyword>
<dbReference type="SUPFAM" id="SSF56784">
    <property type="entry name" value="HAD-like"/>
    <property type="match status" value="1"/>
</dbReference>
<evidence type="ECO:0000256" key="11">
    <source>
        <dbReference type="ARBA" id="ARBA00074171"/>
    </source>
</evidence>
<keyword evidence="14" id="KW-0378">Hydrolase</keyword>
<dbReference type="NCBIfam" id="TIGR01511">
    <property type="entry name" value="ATPase-IB1_Cu"/>
    <property type="match status" value="1"/>
</dbReference>
<dbReference type="GO" id="GO:0005507">
    <property type="term" value="F:copper ion binding"/>
    <property type="evidence" value="ECO:0007669"/>
    <property type="project" value="TreeGrafter"/>
</dbReference>
<dbReference type="EMBL" id="VOHM01000025">
    <property type="protein sequence ID" value="TWT22896.1"/>
    <property type="molecule type" value="Genomic_DNA"/>
</dbReference>
<gene>
    <name evidence="14" type="primary">cadA</name>
    <name evidence="14" type="ORF">FRX94_10425</name>
</gene>
<feature type="domain" description="HMA" evidence="13">
    <location>
        <begin position="9"/>
        <end position="74"/>
    </location>
</feature>
<dbReference type="Proteomes" id="UP000320791">
    <property type="component" value="Unassembled WGS sequence"/>
</dbReference>
<comment type="caution">
    <text evidence="14">The sequence shown here is derived from an EMBL/GenBank/DDBJ whole genome shotgun (WGS) entry which is preliminary data.</text>
</comment>
<dbReference type="InterPro" id="IPR017969">
    <property type="entry name" value="Heavy-metal-associated_CS"/>
</dbReference>
<feature type="transmembrane region" description="Helical" evidence="12">
    <location>
        <begin position="166"/>
        <end position="188"/>
    </location>
</feature>
<feature type="transmembrane region" description="Helical" evidence="12">
    <location>
        <begin position="128"/>
        <end position="146"/>
    </location>
</feature>
<dbReference type="Gene3D" id="3.30.70.100">
    <property type="match status" value="1"/>
</dbReference>
<dbReference type="PANTHER" id="PTHR43520">
    <property type="entry name" value="ATP7, ISOFORM B"/>
    <property type="match status" value="1"/>
</dbReference>
<dbReference type="InterPro" id="IPR027256">
    <property type="entry name" value="P-typ_ATPase_IB"/>
</dbReference>
<keyword evidence="7" id="KW-1278">Translocase</keyword>
<comment type="subcellular location">
    <subcellularLocation>
        <location evidence="1">Cell membrane</location>
        <topology evidence="1">Multi-pass membrane protein</topology>
    </subcellularLocation>
</comment>
<organism evidence="14 15">
    <name type="scientific">Corynebacterium canis</name>
    <dbReference type="NCBI Taxonomy" id="679663"/>
    <lineage>
        <taxon>Bacteria</taxon>
        <taxon>Bacillati</taxon>
        <taxon>Actinomycetota</taxon>
        <taxon>Actinomycetes</taxon>
        <taxon>Mycobacteriales</taxon>
        <taxon>Corynebacteriaceae</taxon>
        <taxon>Corynebacterium</taxon>
    </lineage>
</organism>
<dbReference type="InterPro" id="IPR023214">
    <property type="entry name" value="HAD_sf"/>
</dbReference>